<evidence type="ECO:0000313" key="3">
    <source>
        <dbReference type="Proteomes" id="UP000033649"/>
    </source>
</evidence>
<reference evidence="2 3" key="1">
    <citation type="submission" date="2015-03" db="EMBL/GenBank/DDBJ databases">
        <authorList>
            <person name="Hassan Y."/>
            <person name="Lepp D."/>
            <person name="Li X.-Z."/>
            <person name="Zhou T."/>
        </authorList>
    </citation>
    <scope>NUCLEOTIDE SEQUENCE [LARGE SCALE GENOMIC DNA]</scope>
    <source>
        <strain evidence="2 3">IPL18</strain>
    </source>
</reference>
<organism evidence="2 3">
    <name type="scientific">Devosia chinhatensis</name>
    <dbReference type="NCBI Taxonomy" id="429727"/>
    <lineage>
        <taxon>Bacteria</taxon>
        <taxon>Pseudomonadati</taxon>
        <taxon>Pseudomonadota</taxon>
        <taxon>Alphaproteobacteria</taxon>
        <taxon>Hyphomicrobiales</taxon>
        <taxon>Devosiaceae</taxon>
        <taxon>Devosia</taxon>
    </lineage>
</organism>
<protein>
    <recommendedName>
        <fullName evidence="1">CheW-like domain-containing protein</fullName>
    </recommendedName>
</protein>
<dbReference type="Gene3D" id="2.30.30.40">
    <property type="entry name" value="SH3 Domains"/>
    <property type="match status" value="1"/>
</dbReference>
<dbReference type="InterPro" id="IPR039315">
    <property type="entry name" value="CheW"/>
</dbReference>
<dbReference type="PANTHER" id="PTHR22617">
    <property type="entry name" value="CHEMOTAXIS SENSOR HISTIDINE KINASE-RELATED"/>
    <property type="match status" value="1"/>
</dbReference>
<dbReference type="SMART" id="SM00260">
    <property type="entry name" value="CheW"/>
    <property type="match status" value="1"/>
</dbReference>
<gene>
    <name evidence="2" type="ORF">VE26_06890</name>
</gene>
<keyword evidence="3" id="KW-1185">Reference proteome</keyword>
<accession>A0A0F5FP25</accession>
<dbReference type="EMBL" id="JZEY01000054">
    <property type="protein sequence ID" value="KKB10335.1"/>
    <property type="molecule type" value="Genomic_DNA"/>
</dbReference>
<name>A0A0F5FP25_9HYPH</name>
<sequence length="141" mass="15277">MDTPGQYVTFTCAGRSLAIDIMSVREIRGWTPTTQMPGQNGSDGILDIRGAVVRIFDLARMIGGDWSDKTPDSKVVIVVSISGEDVGLIVDTVSDIVFAGVDDMRQVPKAERNTAVRGLIKVEEQLVSILDPDALLDPRSF</sequence>
<dbReference type="PATRIC" id="fig|429727.3.peg.1427"/>
<dbReference type="SUPFAM" id="SSF50341">
    <property type="entry name" value="CheW-like"/>
    <property type="match status" value="1"/>
</dbReference>
<evidence type="ECO:0000259" key="1">
    <source>
        <dbReference type="PROSITE" id="PS50851"/>
    </source>
</evidence>
<comment type="caution">
    <text evidence="2">The sequence shown here is derived from an EMBL/GenBank/DDBJ whole genome shotgun (WGS) entry which is preliminary data.</text>
</comment>
<dbReference type="InterPro" id="IPR002545">
    <property type="entry name" value="CheW-lke_dom"/>
</dbReference>
<feature type="domain" description="CheW-like" evidence="1">
    <location>
        <begin position="4"/>
        <end position="141"/>
    </location>
</feature>
<dbReference type="GO" id="GO:0007165">
    <property type="term" value="P:signal transduction"/>
    <property type="evidence" value="ECO:0007669"/>
    <property type="project" value="InterPro"/>
</dbReference>
<proteinExistence type="predicted"/>
<dbReference type="Gene3D" id="2.40.50.180">
    <property type="entry name" value="CheA-289, Domain 4"/>
    <property type="match status" value="1"/>
</dbReference>
<dbReference type="AlphaFoldDB" id="A0A0F5FP25"/>
<dbReference type="PANTHER" id="PTHR22617:SF23">
    <property type="entry name" value="CHEMOTAXIS PROTEIN CHEW"/>
    <property type="match status" value="1"/>
</dbReference>
<dbReference type="GO" id="GO:0005829">
    <property type="term" value="C:cytosol"/>
    <property type="evidence" value="ECO:0007669"/>
    <property type="project" value="TreeGrafter"/>
</dbReference>
<evidence type="ECO:0000313" key="2">
    <source>
        <dbReference type="EMBL" id="KKB10335.1"/>
    </source>
</evidence>
<dbReference type="Pfam" id="PF01584">
    <property type="entry name" value="CheW"/>
    <property type="match status" value="1"/>
</dbReference>
<dbReference type="GO" id="GO:0006935">
    <property type="term" value="P:chemotaxis"/>
    <property type="evidence" value="ECO:0007669"/>
    <property type="project" value="InterPro"/>
</dbReference>
<dbReference type="STRING" id="429727.VE26_06890"/>
<dbReference type="Proteomes" id="UP000033649">
    <property type="component" value="Unassembled WGS sequence"/>
</dbReference>
<dbReference type="PROSITE" id="PS50851">
    <property type="entry name" value="CHEW"/>
    <property type="match status" value="1"/>
</dbReference>
<dbReference type="InterPro" id="IPR036061">
    <property type="entry name" value="CheW-like_dom_sf"/>
</dbReference>